<reference evidence="9 10" key="1">
    <citation type="submission" date="2023-12" db="EMBL/GenBank/DDBJ databases">
        <title>Thiobacillus sedimentum sp. nov., a chemolithoautotrophic sulfur-oxidizing bacterium isolated from freshwater sediment.</title>
        <authorList>
            <person name="Luo J."/>
            <person name="Dai C."/>
        </authorList>
    </citation>
    <scope>NUCLEOTIDE SEQUENCE [LARGE SCALE GENOMIC DNA]</scope>
    <source>
        <strain evidence="9 10">SCUT-2</strain>
    </source>
</reference>
<proteinExistence type="inferred from homology"/>
<evidence type="ECO:0000256" key="5">
    <source>
        <dbReference type="ARBA" id="ARBA00023204"/>
    </source>
</evidence>
<evidence type="ECO:0000256" key="1">
    <source>
        <dbReference type="ARBA" id="ARBA00007452"/>
    </source>
</evidence>
<dbReference type="Pfam" id="PF02565">
    <property type="entry name" value="RecO_C"/>
    <property type="match status" value="1"/>
</dbReference>
<sequence length="249" mass="27422">MSGDVRIDNEPGFVLHTYPFKETSVVAEVFTRGHGRVALIARGARRPASALRGLMQPFTPLLLSWFGKAEMKTLHGAEWLGGLIAPQGRALMCGFYLNELLLRLLARGDPHERLYDRYVETLELLAGEASSADFERILRRFEKNLLAEIGYGATFEVDADSGAAVDPAARYVYQPERGALRAQGGMDAIGQPGCPVSGQTLLDLAADRFERPATLVEAKALMRTLINHTLGAKPLYTRQLLRELTDLNP</sequence>
<dbReference type="InterPro" id="IPR037278">
    <property type="entry name" value="ARFGAP/RecO"/>
</dbReference>
<dbReference type="PANTHER" id="PTHR33991:SF1">
    <property type="entry name" value="DNA REPAIR PROTEIN RECO"/>
    <property type="match status" value="1"/>
</dbReference>
<evidence type="ECO:0000256" key="2">
    <source>
        <dbReference type="ARBA" id="ARBA00021310"/>
    </source>
</evidence>
<dbReference type="EMBL" id="CP141769">
    <property type="protein sequence ID" value="WRS38609.1"/>
    <property type="molecule type" value="Genomic_DNA"/>
</dbReference>
<dbReference type="InterPro" id="IPR022572">
    <property type="entry name" value="DNA_rep/recomb_RecO_N"/>
</dbReference>
<evidence type="ECO:0000313" key="10">
    <source>
        <dbReference type="Proteomes" id="UP001334732"/>
    </source>
</evidence>
<gene>
    <name evidence="7 9" type="primary">recO</name>
    <name evidence="9" type="ORF">VA613_11425</name>
</gene>
<keyword evidence="10" id="KW-1185">Reference proteome</keyword>
<dbReference type="InterPro" id="IPR012340">
    <property type="entry name" value="NA-bd_OB-fold"/>
</dbReference>
<dbReference type="InterPro" id="IPR042242">
    <property type="entry name" value="RecO_C"/>
</dbReference>
<feature type="domain" description="DNA replication/recombination mediator RecO N-terminal" evidence="8">
    <location>
        <begin position="10"/>
        <end position="81"/>
    </location>
</feature>
<name>A0ABZ1CGX0_9PROT</name>
<dbReference type="HAMAP" id="MF_00201">
    <property type="entry name" value="RecO"/>
    <property type="match status" value="1"/>
</dbReference>
<keyword evidence="3 7" id="KW-0227">DNA damage</keyword>
<keyword evidence="5 7" id="KW-0234">DNA repair</keyword>
<dbReference type="Proteomes" id="UP001334732">
    <property type="component" value="Chromosome"/>
</dbReference>
<dbReference type="PANTHER" id="PTHR33991">
    <property type="entry name" value="DNA REPAIR PROTEIN RECO"/>
    <property type="match status" value="1"/>
</dbReference>
<evidence type="ECO:0000256" key="3">
    <source>
        <dbReference type="ARBA" id="ARBA00022763"/>
    </source>
</evidence>
<dbReference type="Gene3D" id="1.20.1440.120">
    <property type="entry name" value="Recombination protein O, C-terminal domain"/>
    <property type="match status" value="1"/>
</dbReference>
<evidence type="ECO:0000259" key="8">
    <source>
        <dbReference type="Pfam" id="PF11967"/>
    </source>
</evidence>
<dbReference type="NCBIfam" id="TIGR00613">
    <property type="entry name" value="reco"/>
    <property type="match status" value="1"/>
</dbReference>
<dbReference type="RefSeq" id="WP_324779141.1">
    <property type="nucleotide sequence ID" value="NZ_CP141769.1"/>
</dbReference>
<dbReference type="Pfam" id="PF11967">
    <property type="entry name" value="RecO_N"/>
    <property type="match status" value="1"/>
</dbReference>
<organism evidence="9 10">
    <name type="scientific">Thiobacillus sedimenti</name>
    <dbReference type="NCBI Taxonomy" id="3110231"/>
    <lineage>
        <taxon>Bacteria</taxon>
        <taxon>Pseudomonadati</taxon>
        <taxon>Pseudomonadota</taxon>
        <taxon>Betaproteobacteria</taxon>
        <taxon>Nitrosomonadales</taxon>
        <taxon>Thiobacillaceae</taxon>
        <taxon>Thiobacillus</taxon>
    </lineage>
</organism>
<accession>A0ABZ1CGX0</accession>
<evidence type="ECO:0000313" key="9">
    <source>
        <dbReference type="EMBL" id="WRS38609.1"/>
    </source>
</evidence>
<comment type="similarity">
    <text evidence="1 7">Belongs to the RecO family.</text>
</comment>
<dbReference type="SUPFAM" id="SSF50249">
    <property type="entry name" value="Nucleic acid-binding proteins"/>
    <property type="match status" value="1"/>
</dbReference>
<dbReference type="SUPFAM" id="SSF57863">
    <property type="entry name" value="ArfGap/RecO-like zinc finger"/>
    <property type="match status" value="1"/>
</dbReference>
<evidence type="ECO:0000256" key="7">
    <source>
        <dbReference type="HAMAP-Rule" id="MF_00201"/>
    </source>
</evidence>
<dbReference type="Gene3D" id="2.40.50.140">
    <property type="entry name" value="Nucleic acid-binding proteins"/>
    <property type="match status" value="1"/>
</dbReference>
<evidence type="ECO:0000256" key="4">
    <source>
        <dbReference type="ARBA" id="ARBA00023172"/>
    </source>
</evidence>
<protein>
    <recommendedName>
        <fullName evidence="2 7">DNA repair protein RecO</fullName>
    </recommendedName>
    <alternativeName>
        <fullName evidence="6 7">Recombination protein O</fullName>
    </alternativeName>
</protein>
<keyword evidence="4 7" id="KW-0233">DNA recombination</keyword>
<evidence type="ECO:0000256" key="6">
    <source>
        <dbReference type="ARBA" id="ARBA00033409"/>
    </source>
</evidence>
<comment type="function">
    <text evidence="7">Involved in DNA repair and RecF pathway recombination.</text>
</comment>
<dbReference type="InterPro" id="IPR003717">
    <property type="entry name" value="RecO"/>
</dbReference>